<evidence type="ECO:0000259" key="3">
    <source>
        <dbReference type="SMART" id="SM00822"/>
    </source>
</evidence>
<dbReference type="FunFam" id="3.40.50.720:FF:000084">
    <property type="entry name" value="Short-chain dehydrogenase reductase"/>
    <property type="match status" value="1"/>
</dbReference>
<dbReference type="PRINTS" id="PR00081">
    <property type="entry name" value="GDHRDH"/>
</dbReference>
<organism evidence="4">
    <name type="scientific">uncultured Sporomusa sp</name>
    <dbReference type="NCBI Taxonomy" id="307249"/>
    <lineage>
        <taxon>Bacteria</taxon>
        <taxon>Bacillati</taxon>
        <taxon>Bacillota</taxon>
        <taxon>Negativicutes</taxon>
        <taxon>Selenomonadales</taxon>
        <taxon>Sporomusaceae</taxon>
        <taxon>Sporomusa</taxon>
        <taxon>environmental samples</taxon>
    </lineage>
</organism>
<evidence type="ECO:0000256" key="2">
    <source>
        <dbReference type="ARBA" id="ARBA00023002"/>
    </source>
</evidence>
<dbReference type="InterPro" id="IPR036291">
    <property type="entry name" value="NAD(P)-bd_dom_sf"/>
</dbReference>
<sequence length="255" mass="26871">MKFPSADLTGKVAIVTGGSKGIGLGIAQALAQVGADVVIVSRNLSEGEQAAKEIQALGRKSLAISCDVSSVSSVDNMVQTAVNAFGKIDILVNNAGMNIRKLAVDVEEADWDKVIGTDLKGVFLVAQRVGKEMIKQQSGGKVINVASVMGVIGMPWLAAYCSSKGGVVQLTKVLALEWAQYNINVNCLAPAYIRTPMTEGWLNDEARLKPILDSTPLGRIGTLEEVAGPAVFLSSDWSNYVTGHTLLVDGGWAAR</sequence>
<name>A0A212LVE9_9FIRM</name>
<protein>
    <submittedName>
        <fullName evidence="4">2-deoxy-D-gluconate 3-dehydrogenase</fullName>
        <ecNumber evidence="4">1.1.1.125</ecNumber>
    </submittedName>
</protein>
<dbReference type="AlphaFoldDB" id="A0A212LVE9"/>
<dbReference type="SUPFAM" id="SSF51735">
    <property type="entry name" value="NAD(P)-binding Rossmann-fold domains"/>
    <property type="match status" value="1"/>
</dbReference>
<dbReference type="Gene3D" id="3.40.50.720">
    <property type="entry name" value="NAD(P)-binding Rossmann-like Domain"/>
    <property type="match status" value="1"/>
</dbReference>
<dbReference type="GO" id="GO:0008206">
    <property type="term" value="P:bile acid metabolic process"/>
    <property type="evidence" value="ECO:0007669"/>
    <property type="project" value="UniProtKB-ARBA"/>
</dbReference>
<comment type="similarity">
    <text evidence="1">Belongs to the short-chain dehydrogenases/reductases (SDR) family.</text>
</comment>
<dbReference type="PRINTS" id="PR00080">
    <property type="entry name" value="SDRFAMILY"/>
</dbReference>
<dbReference type="EC" id="1.1.1.125" evidence="4"/>
<proteinExistence type="inferred from homology"/>
<dbReference type="Pfam" id="PF13561">
    <property type="entry name" value="adh_short_C2"/>
    <property type="match status" value="1"/>
</dbReference>
<reference evidence="4" key="1">
    <citation type="submission" date="2016-08" db="EMBL/GenBank/DDBJ databases">
        <authorList>
            <person name="Seilhamer J.J."/>
        </authorList>
    </citation>
    <scope>NUCLEOTIDE SEQUENCE</scope>
    <source>
        <strain evidence="4">86</strain>
    </source>
</reference>
<dbReference type="EMBL" id="FMJE01000003">
    <property type="protein sequence ID" value="SCM81498.1"/>
    <property type="molecule type" value="Genomic_DNA"/>
</dbReference>
<dbReference type="InterPro" id="IPR057326">
    <property type="entry name" value="KR_dom"/>
</dbReference>
<feature type="domain" description="Ketoreductase" evidence="3">
    <location>
        <begin position="11"/>
        <end position="181"/>
    </location>
</feature>
<dbReference type="GO" id="GO:0008678">
    <property type="term" value="F:2-deoxy-D-gluconate 3-dehydrogenase activity"/>
    <property type="evidence" value="ECO:0007669"/>
    <property type="project" value="UniProtKB-EC"/>
</dbReference>
<dbReference type="PANTHER" id="PTHR42760">
    <property type="entry name" value="SHORT-CHAIN DEHYDROGENASES/REDUCTASES FAMILY MEMBER"/>
    <property type="match status" value="1"/>
</dbReference>
<dbReference type="RefSeq" id="WP_288184523.1">
    <property type="nucleotide sequence ID" value="NZ_LT608335.1"/>
</dbReference>
<evidence type="ECO:0000256" key="1">
    <source>
        <dbReference type="ARBA" id="ARBA00006484"/>
    </source>
</evidence>
<dbReference type="SMART" id="SM00822">
    <property type="entry name" value="PKS_KR"/>
    <property type="match status" value="1"/>
</dbReference>
<gene>
    <name evidence="4" type="primary">kduD</name>
    <name evidence="4" type="ORF">KL86SPO_31677</name>
</gene>
<dbReference type="InterPro" id="IPR002347">
    <property type="entry name" value="SDR_fam"/>
</dbReference>
<keyword evidence="2 4" id="KW-0560">Oxidoreductase</keyword>
<dbReference type="InterPro" id="IPR020904">
    <property type="entry name" value="Sc_DH/Rdtase_CS"/>
</dbReference>
<dbReference type="PROSITE" id="PS00061">
    <property type="entry name" value="ADH_SHORT"/>
    <property type="match status" value="1"/>
</dbReference>
<accession>A0A212LVE9</accession>
<evidence type="ECO:0000313" key="4">
    <source>
        <dbReference type="EMBL" id="SCM81498.1"/>
    </source>
</evidence>
<dbReference type="NCBIfam" id="NF005559">
    <property type="entry name" value="PRK07231.1"/>
    <property type="match status" value="1"/>
</dbReference>